<evidence type="ECO:0000256" key="1">
    <source>
        <dbReference type="SAM" id="MobiDB-lite"/>
    </source>
</evidence>
<protein>
    <recommendedName>
        <fullName evidence="2">Peptidase C39-like domain-containing protein</fullName>
    </recommendedName>
</protein>
<accession>A0A3N0B4S0</accession>
<dbReference type="PANTHER" id="PTHR37806:SF1">
    <property type="entry name" value="PEPTIDASE C39-LIKE DOMAIN-CONTAINING PROTEIN"/>
    <property type="match status" value="1"/>
</dbReference>
<reference evidence="4" key="1">
    <citation type="submission" date="2018-05" db="EMBL/GenBank/DDBJ databases">
        <title>Genome Sequencing of selected type strains of the family Eggerthellaceae.</title>
        <authorList>
            <person name="Danylec N."/>
            <person name="Stoll D.A."/>
            <person name="Doetsch A."/>
            <person name="Huch M."/>
        </authorList>
    </citation>
    <scope>NUCLEOTIDE SEQUENCE [LARGE SCALE GENOMIC DNA]</scope>
    <source>
        <strain evidence="4">DSM 24851</strain>
    </source>
</reference>
<dbReference type="Proteomes" id="UP000269591">
    <property type="component" value="Unassembled WGS sequence"/>
</dbReference>
<dbReference type="PANTHER" id="PTHR37806">
    <property type="entry name" value="LMO0724 PROTEIN"/>
    <property type="match status" value="1"/>
</dbReference>
<feature type="compositionally biased region" description="Basic and acidic residues" evidence="1">
    <location>
        <begin position="112"/>
        <end position="127"/>
    </location>
</feature>
<evidence type="ECO:0000313" key="3">
    <source>
        <dbReference type="EMBL" id="RNL41968.1"/>
    </source>
</evidence>
<dbReference type="AlphaFoldDB" id="A0A3N0B4S0"/>
<name>A0A3N0B4S0_9ACTN</name>
<gene>
    <name evidence="3" type="ORF">DMP06_00745</name>
</gene>
<dbReference type="EMBL" id="QIBX01000001">
    <property type="protein sequence ID" value="RNL41968.1"/>
    <property type="molecule type" value="Genomic_DNA"/>
</dbReference>
<dbReference type="Pfam" id="PF13529">
    <property type="entry name" value="Peptidase_C39_2"/>
    <property type="match status" value="1"/>
</dbReference>
<keyword evidence="4" id="KW-1185">Reference proteome</keyword>
<sequence>MDPPLFAVLSAVIPRLSDQACSEYDCFFPLRLSRLPHEPIGRFRIMLHAATRKLLNKLPRGPQSAALFIKHFYSLAVAQCIYLAALDLKLTRGPTLSFVTAHSHAEEDEMNRDDAYENRPSKSKGDALGRGLESLMGDQESWQAHQAADARPNRTACERHSDDAADTQSALSASAFSTVEGALLRDRTDENQDAFASQSFSQTAGSVSVQSATRAAASSGELAESVRSALESAQVPYAQNIEETLQNPELPAGCEAASLAAVLKSMGYGTSPIDIVKNYLTIDPTATSEHAFAGNPYIEYGDAAFPPAIVDAANAFLEERDAEERAQDVSGEAFSDMIELIERGYPVVVWSTVDMVDPAFTGAYLGRYAWYSQEHCVVLYGTQDDSVLVCDPLEGLVTRDAQEFGRIWEACGSMAVLIS</sequence>
<dbReference type="InterPro" id="IPR039564">
    <property type="entry name" value="Peptidase_C39-like"/>
</dbReference>
<comment type="caution">
    <text evidence="3">The sequence shown here is derived from an EMBL/GenBank/DDBJ whole genome shotgun (WGS) entry which is preliminary data.</text>
</comment>
<organism evidence="3 4">
    <name type="scientific">Slackia equolifaciens</name>
    <dbReference type="NCBI Taxonomy" id="498718"/>
    <lineage>
        <taxon>Bacteria</taxon>
        <taxon>Bacillati</taxon>
        <taxon>Actinomycetota</taxon>
        <taxon>Coriobacteriia</taxon>
        <taxon>Eggerthellales</taxon>
        <taxon>Eggerthellaceae</taxon>
        <taxon>Slackia</taxon>
    </lineage>
</organism>
<evidence type="ECO:0000313" key="4">
    <source>
        <dbReference type="Proteomes" id="UP000269591"/>
    </source>
</evidence>
<proteinExistence type="predicted"/>
<feature type="region of interest" description="Disordered" evidence="1">
    <location>
        <begin position="107"/>
        <end position="171"/>
    </location>
</feature>
<dbReference type="Gene3D" id="3.90.70.10">
    <property type="entry name" value="Cysteine proteinases"/>
    <property type="match status" value="1"/>
</dbReference>
<feature type="domain" description="Peptidase C39-like" evidence="2">
    <location>
        <begin position="244"/>
        <end position="392"/>
    </location>
</feature>
<evidence type="ECO:0000259" key="2">
    <source>
        <dbReference type="Pfam" id="PF13529"/>
    </source>
</evidence>